<evidence type="ECO:0000256" key="1">
    <source>
        <dbReference type="SAM" id="Phobius"/>
    </source>
</evidence>
<protein>
    <recommendedName>
        <fullName evidence="4">Glycosyltransferase RgtA/B/C/D-like domain-containing protein</fullName>
    </recommendedName>
</protein>
<gene>
    <name evidence="2" type="ORF">ABDB84_18835</name>
</gene>
<keyword evidence="1" id="KW-0472">Membrane</keyword>
<feature type="transmembrane region" description="Helical" evidence="1">
    <location>
        <begin position="79"/>
        <end position="96"/>
    </location>
</feature>
<keyword evidence="1" id="KW-1133">Transmembrane helix</keyword>
<name>A0ABU9Z3J1_9RHOO</name>
<dbReference type="RefSeq" id="WP_345921324.1">
    <property type="nucleotide sequence ID" value="NZ_JBDIVE010000015.1"/>
</dbReference>
<feature type="transmembrane region" description="Helical" evidence="1">
    <location>
        <begin position="308"/>
        <end position="327"/>
    </location>
</feature>
<dbReference type="EMBL" id="JBDIVE010000015">
    <property type="protein sequence ID" value="MEN3070547.1"/>
    <property type="molecule type" value="Genomic_DNA"/>
</dbReference>
<feature type="transmembrane region" description="Helical" evidence="1">
    <location>
        <begin position="274"/>
        <end position="296"/>
    </location>
</feature>
<evidence type="ECO:0000313" key="2">
    <source>
        <dbReference type="EMBL" id="MEN3070547.1"/>
    </source>
</evidence>
<feature type="transmembrane region" description="Helical" evidence="1">
    <location>
        <begin position="358"/>
        <end position="380"/>
    </location>
</feature>
<keyword evidence="1" id="KW-0812">Transmembrane</keyword>
<proteinExistence type="predicted"/>
<sequence length="556" mass="61657">MFKQPAIEFTTMPLARPVRLPGWALMLLVLVYLLPGNLGHGPWRGDDLINIAASAEMLRSGSWLMPHLAGTPVFDASPLHYWLGALFGGLLGWLLPLHDAIRLASVTALFGGLWALQQAARELLPQDDKGHAALLLSLGTLGLVVHAHESQAQITLLASLCGMLWACARMARQARSSGLMAGAFCAACFLAGGLAGLWLSVPMWLATLWSVRRRPRGDSRAPLRSGDYLPGALLALLLISAWPLLLYLRDPLLLDVWWHQQWLNLNPQFNGKRLSTLFGLLSWFAWPLWPVAAWALWHRRAQLGQLGFVLPLTALLCALSLILSSAASRPASILPVLPGLVLLAAGELSRLRRGASNWLNWFGIITFSLLGIFIWFAWSALHLGWPVAMGRNVTRLAPGFLAQISVWSICVATALSAMWLLAIWRVPRFALRGALFWALGVTLTWGLLTTLWLDWFDYDRNYAPIMARISRDAASQQSGCVLGLGTGATQLAAFDYFTKLSVFSYSSKDERCNLVLSYASARNKLRAPDGDWQLLWRVEKGRGRIQEQFALYRRER</sequence>
<feature type="transmembrane region" description="Helical" evidence="1">
    <location>
        <begin position="400"/>
        <end position="422"/>
    </location>
</feature>
<feature type="transmembrane region" description="Helical" evidence="1">
    <location>
        <begin position="178"/>
        <end position="207"/>
    </location>
</feature>
<evidence type="ECO:0000313" key="3">
    <source>
        <dbReference type="Proteomes" id="UP001410394"/>
    </source>
</evidence>
<evidence type="ECO:0008006" key="4">
    <source>
        <dbReference type="Google" id="ProtNLM"/>
    </source>
</evidence>
<feature type="transmembrane region" description="Helical" evidence="1">
    <location>
        <begin position="434"/>
        <end position="453"/>
    </location>
</feature>
<organism evidence="2 3">
    <name type="scientific">Uliginosibacterium sediminicola</name>
    <dbReference type="NCBI Taxonomy" id="2024550"/>
    <lineage>
        <taxon>Bacteria</taxon>
        <taxon>Pseudomonadati</taxon>
        <taxon>Pseudomonadota</taxon>
        <taxon>Betaproteobacteria</taxon>
        <taxon>Rhodocyclales</taxon>
        <taxon>Zoogloeaceae</taxon>
        <taxon>Uliginosibacterium</taxon>
    </lineage>
</organism>
<comment type="caution">
    <text evidence="2">The sequence shown here is derived from an EMBL/GenBank/DDBJ whole genome shotgun (WGS) entry which is preliminary data.</text>
</comment>
<accession>A0ABU9Z3J1</accession>
<reference evidence="2 3" key="1">
    <citation type="journal article" date="2018" name="Int. J. Syst. Evol. Microbiol.">
        <title>Uliginosibacterium sediminicola sp. nov., isolated from freshwater sediment.</title>
        <authorList>
            <person name="Hwang W.M."/>
            <person name="Kim S.M."/>
            <person name="Kang K."/>
            <person name="Ahn T.Y."/>
        </authorList>
    </citation>
    <scope>NUCLEOTIDE SEQUENCE [LARGE SCALE GENOMIC DNA]</scope>
    <source>
        <strain evidence="2 3">M1-21</strain>
    </source>
</reference>
<keyword evidence="3" id="KW-1185">Reference proteome</keyword>
<feature type="transmembrane region" description="Helical" evidence="1">
    <location>
        <begin position="228"/>
        <end position="248"/>
    </location>
</feature>
<dbReference type="Proteomes" id="UP001410394">
    <property type="component" value="Unassembled WGS sequence"/>
</dbReference>
<feature type="transmembrane region" description="Helical" evidence="1">
    <location>
        <begin position="20"/>
        <end position="38"/>
    </location>
</feature>